<proteinExistence type="inferred from homology"/>
<dbReference type="PANTHER" id="PTHR23407:SF1">
    <property type="entry name" value="5-FORMYLTETRAHYDROFOLATE CYCLO-LIGASE"/>
    <property type="match status" value="1"/>
</dbReference>
<dbReference type="Gene3D" id="3.40.50.10420">
    <property type="entry name" value="NagB/RpiA/CoA transferase-like"/>
    <property type="match status" value="1"/>
</dbReference>
<dbReference type="GO" id="GO:0009396">
    <property type="term" value="P:folic acid-containing compound biosynthetic process"/>
    <property type="evidence" value="ECO:0007669"/>
    <property type="project" value="TreeGrafter"/>
</dbReference>
<dbReference type="EC" id="6.3.3.2" evidence="5 7"/>
<keyword evidence="2 6" id="KW-0547">Nucleotide-binding</keyword>
<dbReference type="GO" id="GO:0005739">
    <property type="term" value="C:mitochondrion"/>
    <property type="evidence" value="ECO:0007669"/>
    <property type="project" value="TreeGrafter"/>
</dbReference>
<evidence type="ECO:0000256" key="1">
    <source>
        <dbReference type="ARBA" id="ARBA00010638"/>
    </source>
</evidence>
<feature type="binding site" evidence="6">
    <location>
        <position position="68"/>
    </location>
    <ligand>
        <name>substrate</name>
    </ligand>
</feature>
<evidence type="ECO:0000256" key="6">
    <source>
        <dbReference type="PIRSR" id="PIRSR006806-1"/>
    </source>
</evidence>
<dbReference type="EMBL" id="ML178814">
    <property type="protein sequence ID" value="TFL07241.1"/>
    <property type="molecule type" value="Genomic_DNA"/>
</dbReference>
<gene>
    <name evidence="8" type="ORF">BDV98DRAFT_646904</name>
</gene>
<keyword evidence="9" id="KW-1185">Reference proteome</keyword>
<keyword evidence="3 6" id="KW-0067">ATP-binding</keyword>
<dbReference type="PANTHER" id="PTHR23407">
    <property type="entry name" value="ATPASE INHIBITOR/5-FORMYLTETRAHYDROFOLATE CYCLO-LIGASE"/>
    <property type="match status" value="1"/>
</dbReference>
<dbReference type="GO" id="GO:0046872">
    <property type="term" value="F:metal ion binding"/>
    <property type="evidence" value="ECO:0007669"/>
    <property type="project" value="UniProtKB-KW"/>
</dbReference>
<dbReference type="AlphaFoldDB" id="A0A5C3R2T9"/>
<evidence type="ECO:0000256" key="7">
    <source>
        <dbReference type="RuleBase" id="RU361279"/>
    </source>
</evidence>
<evidence type="ECO:0000256" key="5">
    <source>
        <dbReference type="ARBA" id="ARBA00038966"/>
    </source>
</evidence>
<evidence type="ECO:0000313" key="9">
    <source>
        <dbReference type="Proteomes" id="UP000305067"/>
    </source>
</evidence>
<dbReference type="InterPro" id="IPR024185">
    <property type="entry name" value="FTHF_cligase-like_sf"/>
</dbReference>
<comment type="cofactor">
    <cofactor evidence="7">
        <name>Mg(2+)</name>
        <dbReference type="ChEBI" id="CHEBI:18420"/>
    </cofactor>
</comment>
<keyword evidence="8" id="KW-0436">Ligase</keyword>
<comment type="similarity">
    <text evidence="1 7">Belongs to the 5-formyltetrahydrofolate cyclo-ligase family.</text>
</comment>
<dbReference type="InterPro" id="IPR037171">
    <property type="entry name" value="NagB/RpiA_transferase-like"/>
</dbReference>
<evidence type="ECO:0000313" key="8">
    <source>
        <dbReference type="EMBL" id="TFL07241.1"/>
    </source>
</evidence>
<protein>
    <recommendedName>
        <fullName evidence="5 7">5-formyltetrahydrofolate cyclo-ligase</fullName>
        <ecNumber evidence="5 7">6.3.3.2</ecNumber>
    </recommendedName>
</protein>
<comment type="catalytic activity">
    <reaction evidence="4 7">
        <text>(6S)-5-formyl-5,6,7,8-tetrahydrofolate + ATP = (6R)-5,10-methenyltetrahydrofolate + ADP + phosphate</text>
        <dbReference type="Rhea" id="RHEA:10488"/>
        <dbReference type="ChEBI" id="CHEBI:30616"/>
        <dbReference type="ChEBI" id="CHEBI:43474"/>
        <dbReference type="ChEBI" id="CHEBI:57455"/>
        <dbReference type="ChEBI" id="CHEBI:57457"/>
        <dbReference type="ChEBI" id="CHEBI:456216"/>
        <dbReference type="EC" id="6.3.3.2"/>
    </reaction>
</comment>
<dbReference type="GO" id="GO:0035999">
    <property type="term" value="P:tetrahydrofolate interconversion"/>
    <property type="evidence" value="ECO:0007669"/>
    <property type="project" value="TreeGrafter"/>
</dbReference>
<dbReference type="GO" id="GO:0005524">
    <property type="term" value="F:ATP binding"/>
    <property type="evidence" value="ECO:0007669"/>
    <property type="project" value="UniProtKB-KW"/>
</dbReference>
<dbReference type="NCBIfam" id="TIGR02727">
    <property type="entry name" value="MTHFS_bact"/>
    <property type="match status" value="1"/>
</dbReference>
<accession>A0A5C3R2T9</accession>
<organism evidence="8 9">
    <name type="scientific">Pterulicium gracile</name>
    <dbReference type="NCBI Taxonomy" id="1884261"/>
    <lineage>
        <taxon>Eukaryota</taxon>
        <taxon>Fungi</taxon>
        <taxon>Dikarya</taxon>
        <taxon>Basidiomycota</taxon>
        <taxon>Agaricomycotina</taxon>
        <taxon>Agaricomycetes</taxon>
        <taxon>Agaricomycetidae</taxon>
        <taxon>Agaricales</taxon>
        <taxon>Pleurotineae</taxon>
        <taxon>Pterulaceae</taxon>
        <taxon>Pterulicium</taxon>
    </lineage>
</organism>
<dbReference type="OrthoDB" id="2015992at2759"/>
<feature type="binding site" evidence="6">
    <location>
        <begin position="157"/>
        <end position="165"/>
    </location>
    <ligand>
        <name>ATP</name>
        <dbReference type="ChEBI" id="CHEBI:30616"/>
    </ligand>
</feature>
<dbReference type="Proteomes" id="UP000305067">
    <property type="component" value="Unassembled WGS sequence"/>
</dbReference>
<sequence>MTLASAVPHATLQANKRLLRKSVSAACNALQPPVIQAQSKEITARVLALPAFQASKSVSCYLSMPTGEVDTSSLVLEILRAGKSLFVPKIDKAAGRMDFLRVYDEEDLRSLAPGTWGISEPAETYKDGRRTNIQDQDSQPLDIILMPGVAFDRSLSRVGHGKGYYDKFIASYTDTGRPTPTLVGLALSEQFLLAAEIPMGEHDWPVHFVATPDEVFSSKEPGVEQGTAAEAAN</sequence>
<dbReference type="SUPFAM" id="SSF100950">
    <property type="entry name" value="NagB/RpiA/CoA transferase-like"/>
    <property type="match status" value="1"/>
</dbReference>
<evidence type="ECO:0000256" key="4">
    <source>
        <dbReference type="ARBA" id="ARBA00036539"/>
    </source>
</evidence>
<evidence type="ECO:0000256" key="2">
    <source>
        <dbReference type="ARBA" id="ARBA00022741"/>
    </source>
</evidence>
<name>A0A5C3R2T9_9AGAR</name>
<keyword evidence="7" id="KW-0460">Magnesium</keyword>
<dbReference type="GO" id="GO:0030272">
    <property type="term" value="F:5-formyltetrahydrofolate cyclo-ligase activity"/>
    <property type="evidence" value="ECO:0007669"/>
    <property type="project" value="UniProtKB-EC"/>
</dbReference>
<dbReference type="PIRSF" id="PIRSF006806">
    <property type="entry name" value="FTHF_cligase"/>
    <property type="match status" value="1"/>
</dbReference>
<feature type="binding site" evidence="6">
    <location>
        <position position="62"/>
    </location>
    <ligand>
        <name>substrate</name>
    </ligand>
</feature>
<dbReference type="STRING" id="1884261.A0A5C3R2T9"/>
<dbReference type="Pfam" id="PF01812">
    <property type="entry name" value="5-FTHF_cyc-lig"/>
    <property type="match status" value="1"/>
</dbReference>
<reference evidence="8 9" key="1">
    <citation type="journal article" date="2019" name="Nat. Ecol. Evol.">
        <title>Megaphylogeny resolves global patterns of mushroom evolution.</title>
        <authorList>
            <person name="Varga T."/>
            <person name="Krizsan K."/>
            <person name="Foldi C."/>
            <person name="Dima B."/>
            <person name="Sanchez-Garcia M."/>
            <person name="Sanchez-Ramirez S."/>
            <person name="Szollosi G.J."/>
            <person name="Szarkandi J.G."/>
            <person name="Papp V."/>
            <person name="Albert L."/>
            <person name="Andreopoulos W."/>
            <person name="Angelini C."/>
            <person name="Antonin V."/>
            <person name="Barry K.W."/>
            <person name="Bougher N.L."/>
            <person name="Buchanan P."/>
            <person name="Buyck B."/>
            <person name="Bense V."/>
            <person name="Catcheside P."/>
            <person name="Chovatia M."/>
            <person name="Cooper J."/>
            <person name="Damon W."/>
            <person name="Desjardin D."/>
            <person name="Finy P."/>
            <person name="Geml J."/>
            <person name="Haridas S."/>
            <person name="Hughes K."/>
            <person name="Justo A."/>
            <person name="Karasinski D."/>
            <person name="Kautmanova I."/>
            <person name="Kiss B."/>
            <person name="Kocsube S."/>
            <person name="Kotiranta H."/>
            <person name="LaButti K.M."/>
            <person name="Lechner B.E."/>
            <person name="Liimatainen K."/>
            <person name="Lipzen A."/>
            <person name="Lukacs Z."/>
            <person name="Mihaltcheva S."/>
            <person name="Morgado L.N."/>
            <person name="Niskanen T."/>
            <person name="Noordeloos M.E."/>
            <person name="Ohm R.A."/>
            <person name="Ortiz-Santana B."/>
            <person name="Ovrebo C."/>
            <person name="Racz N."/>
            <person name="Riley R."/>
            <person name="Savchenko A."/>
            <person name="Shiryaev A."/>
            <person name="Soop K."/>
            <person name="Spirin V."/>
            <person name="Szebenyi C."/>
            <person name="Tomsovsky M."/>
            <person name="Tulloss R.E."/>
            <person name="Uehling J."/>
            <person name="Grigoriev I.V."/>
            <person name="Vagvolgyi C."/>
            <person name="Papp T."/>
            <person name="Martin F.M."/>
            <person name="Miettinen O."/>
            <person name="Hibbett D.S."/>
            <person name="Nagy L.G."/>
        </authorList>
    </citation>
    <scope>NUCLEOTIDE SEQUENCE [LARGE SCALE GENOMIC DNA]</scope>
    <source>
        <strain evidence="8 9">CBS 309.79</strain>
    </source>
</reference>
<dbReference type="InterPro" id="IPR002698">
    <property type="entry name" value="FTHF_cligase"/>
</dbReference>
<evidence type="ECO:0000256" key="3">
    <source>
        <dbReference type="ARBA" id="ARBA00022840"/>
    </source>
</evidence>
<keyword evidence="7" id="KW-0479">Metal-binding</keyword>
<feature type="binding site" evidence="6">
    <location>
        <begin position="16"/>
        <end position="20"/>
    </location>
    <ligand>
        <name>ATP</name>
        <dbReference type="ChEBI" id="CHEBI:30616"/>
    </ligand>
</feature>